<dbReference type="NCBIfam" id="NF010240">
    <property type="entry name" value="PRK13687.1"/>
    <property type="match status" value="1"/>
</dbReference>
<dbReference type="Pfam" id="PF09857">
    <property type="entry name" value="YjhX_toxin"/>
    <property type="match status" value="1"/>
</dbReference>
<evidence type="ECO:0000256" key="1">
    <source>
        <dbReference type="HAMAP-Rule" id="MF_00827"/>
    </source>
</evidence>
<dbReference type="Proteomes" id="UP001255601">
    <property type="component" value="Unassembled WGS sequence"/>
</dbReference>
<comment type="caution">
    <text evidence="2">The sequence shown here is derived from an EMBL/GenBank/DDBJ whole genome shotgun (WGS) entry which is preliminary data.</text>
</comment>
<dbReference type="HAMAP" id="MF_00827">
    <property type="entry name" value="UPF0386"/>
    <property type="match status" value="1"/>
</dbReference>
<evidence type="ECO:0000313" key="3">
    <source>
        <dbReference type="Proteomes" id="UP001255601"/>
    </source>
</evidence>
<dbReference type="EMBL" id="JAVIZC010000003">
    <property type="protein sequence ID" value="MDR6102078.1"/>
    <property type="molecule type" value="Genomic_DNA"/>
</dbReference>
<dbReference type="RefSeq" id="WP_309770915.1">
    <property type="nucleotide sequence ID" value="NZ_JAVIZC010000003.1"/>
</dbReference>
<sequence length="86" mass="9995">MDISRAEQRILHLLAQGGRIELTRDENRKIEKAVLYTRDGWALSGLDLITFRKLKSKRAISSSRSQPYRITTRGLELVRGELDNRR</sequence>
<dbReference type="InterPro" id="IPR018654">
    <property type="entry name" value="YjhX_toxin"/>
</dbReference>
<reference evidence="2" key="1">
    <citation type="submission" date="2023-08" db="EMBL/GenBank/DDBJ databases">
        <title>Functional and genomic diversity of the sorghum phyllosphere microbiome.</title>
        <authorList>
            <person name="Shade A."/>
        </authorList>
    </citation>
    <scope>NUCLEOTIDE SEQUENCE</scope>
    <source>
        <strain evidence="2">SORGH_AS_0974</strain>
    </source>
</reference>
<protein>
    <recommendedName>
        <fullName evidence="1">UPF0386 protein QE369_002275</fullName>
    </recommendedName>
</protein>
<proteinExistence type="inferred from homology"/>
<comment type="similarity">
    <text evidence="1">Belongs to the UPF0386 family.</text>
</comment>
<dbReference type="AlphaFoldDB" id="A0AAJ2BDZ1"/>
<gene>
    <name evidence="2" type="ORF">QE369_002275</name>
</gene>
<name>A0AAJ2BDZ1_9HYPH</name>
<evidence type="ECO:0000313" key="2">
    <source>
        <dbReference type="EMBL" id="MDR6102078.1"/>
    </source>
</evidence>
<accession>A0AAJ2BDZ1</accession>
<organism evidence="2 3">
    <name type="scientific">Agrobacterium larrymoorei</name>
    <dbReference type="NCBI Taxonomy" id="160699"/>
    <lineage>
        <taxon>Bacteria</taxon>
        <taxon>Pseudomonadati</taxon>
        <taxon>Pseudomonadota</taxon>
        <taxon>Alphaproteobacteria</taxon>
        <taxon>Hyphomicrobiales</taxon>
        <taxon>Rhizobiaceae</taxon>
        <taxon>Rhizobium/Agrobacterium group</taxon>
        <taxon>Agrobacterium</taxon>
    </lineage>
</organism>